<feature type="region of interest" description="Disordered" evidence="1">
    <location>
        <begin position="267"/>
        <end position="317"/>
    </location>
</feature>
<protein>
    <submittedName>
        <fullName evidence="3">Uncharacterized protein</fullName>
    </submittedName>
</protein>
<proteinExistence type="predicted"/>
<feature type="compositionally biased region" description="Pro residues" evidence="1">
    <location>
        <begin position="270"/>
        <end position="280"/>
    </location>
</feature>
<dbReference type="AlphaFoldDB" id="A0A7S0SKN3"/>
<organism evidence="3">
    <name type="scientific">Mantoniella antarctica</name>
    <dbReference type="NCBI Taxonomy" id="81844"/>
    <lineage>
        <taxon>Eukaryota</taxon>
        <taxon>Viridiplantae</taxon>
        <taxon>Chlorophyta</taxon>
        <taxon>Mamiellophyceae</taxon>
        <taxon>Mamiellales</taxon>
        <taxon>Mamiellaceae</taxon>
        <taxon>Mantoniella</taxon>
    </lineage>
</organism>
<evidence type="ECO:0000313" key="3">
    <source>
        <dbReference type="EMBL" id="CAD8708611.1"/>
    </source>
</evidence>
<name>A0A7S0SKN3_9CHLO</name>
<sequence>MSSALCLTSTAAATAAVCVTAARPSKTAPSTPSLRRGRSVRARVATETGSTRVGDGVFDSDEVVRPLSAAQKDVLLQSLAADLENQYAEGFTYTPFSAGMTFADPVVILEGRTPYKLMMGPTWFTVNQMLEPSTLRFVIKSLEVVDAEADPLSSVAYPPRSDGDVAVSAPLRGASCAVHCVWETYGTGKARFNLPEGLPFDLGGKGVLEQKEFYMSGQDVYRIDSAGRVMRHESAWDQSPEALLSYLNPLAHIPILEEFLPIFSDAVPKRAPPSPAPEPGPTDTQQVAPEDTPFPSEPYVGGYTGGAYTSSTGYPKN</sequence>
<keyword evidence="2" id="KW-0732">Signal</keyword>
<feature type="signal peptide" evidence="2">
    <location>
        <begin position="1"/>
        <end position="21"/>
    </location>
</feature>
<evidence type="ECO:0000256" key="1">
    <source>
        <dbReference type="SAM" id="MobiDB-lite"/>
    </source>
</evidence>
<evidence type="ECO:0000256" key="2">
    <source>
        <dbReference type="SAM" id="SignalP"/>
    </source>
</evidence>
<accession>A0A7S0SKN3</accession>
<feature type="chain" id="PRO_5030640858" evidence="2">
    <location>
        <begin position="22"/>
        <end position="317"/>
    </location>
</feature>
<dbReference type="EMBL" id="HBFC01018993">
    <property type="protein sequence ID" value="CAD8708611.1"/>
    <property type="molecule type" value="Transcribed_RNA"/>
</dbReference>
<reference evidence="3" key="1">
    <citation type="submission" date="2021-01" db="EMBL/GenBank/DDBJ databases">
        <authorList>
            <person name="Corre E."/>
            <person name="Pelletier E."/>
            <person name="Niang G."/>
            <person name="Scheremetjew M."/>
            <person name="Finn R."/>
            <person name="Kale V."/>
            <person name="Holt S."/>
            <person name="Cochrane G."/>
            <person name="Meng A."/>
            <person name="Brown T."/>
            <person name="Cohen L."/>
        </authorList>
    </citation>
    <scope>NUCLEOTIDE SEQUENCE</scope>
    <source>
        <strain evidence="3">SL-175</strain>
    </source>
</reference>
<feature type="compositionally biased region" description="Low complexity" evidence="1">
    <location>
        <begin position="306"/>
        <end position="317"/>
    </location>
</feature>
<gene>
    <name evidence="3" type="ORF">MANT1106_LOCUS11294</name>
</gene>